<keyword evidence="6 7" id="KW-0413">Isomerase</keyword>
<dbReference type="CDD" id="cd00187">
    <property type="entry name" value="TOP4c"/>
    <property type="match status" value="1"/>
</dbReference>
<evidence type="ECO:0000313" key="11">
    <source>
        <dbReference type="EMBL" id="PQJ54731.1"/>
    </source>
</evidence>
<comment type="function">
    <text evidence="7">Topoisomerase IV is essential for chromosome segregation. It relaxes supercoiled DNA. Performs the decatenation events required during the replication of a circular DNA molecule.</text>
</comment>
<name>A0A2S7UZM4_9GAMM</name>
<dbReference type="PANTHER" id="PTHR43493">
    <property type="entry name" value="DNA GYRASE/TOPOISOMERASE SUBUNIT A"/>
    <property type="match status" value="1"/>
</dbReference>
<feature type="site" description="Transition state stabilizer" evidence="7">
    <location>
        <position position="127"/>
    </location>
</feature>
<dbReference type="Gene3D" id="1.10.268.10">
    <property type="entry name" value="Topoisomerase, domain 3"/>
    <property type="match status" value="1"/>
</dbReference>
<dbReference type="NCBIfam" id="NF004044">
    <property type="entry name" value="PRK05561.1"/>
    <property type="match status" value="1"/>
</dbReference>
<sequence>MTEATTTISSDGIEQLPLRKFTEDAYLNYSMYVIMDRALPHIGDGLKPVQRRIIYAMSELGLSANAKYKKSARTVGDVLGKYHPHGDSACYEAMVLMAQPFSYRYPLVDGQGNWGAADDPKSFAAMRYTEARLSKFSELLLSEINQGTSDWVPNFDGTMDEPKILPARLPHILLNGITGIAVGMATDVPPHNTREVAEACIHLLKDPSASLEDLMVYVKGPDYPTEAEIITPSADIARIYETGKGSIKMRATYVEENGDIVITALPHQVSGGKVLEQIAAQMTAKKLPMVTDLRDESDHENPTRIVIIPRSNRVDIAPVMQHLFASTDLEKNYRVNLNMLGLDGLPKVKGLKTILTEWLEYRRDVVTRRLNFRLEKVLSRLHILAGLLVAFLNIDEVIEIIRANDKPKPVLMERFGITEVQAESILELKLRQLAKLEEMKIRGEQDELEKEREQLESLLGSRVKMNNLLKKEITADAEKYGDDRRSPLVVRNEAKAISAKDLVPSESVTVVVSDNGWARCAKGHDIDVDNLSYKSGDGYKSSAKGKSNQPVVFIDSSGRSFSTDAHTLPSARSQGEPLSGRFSIVAGETIEHTIMSKEDQKYLIASDAGYGFICTFSDMLTRQKAGKALVRLPTGAKLAEPQKVLNIDTDLCLAISNEGRMLVFPLKDLPMLAKGKGNKIINVPSARAASREEYVKQIIVVPEDGMVVLHAGKRKLTLTQKDLEHYQGDRGRRGSKLPRGLQRVDLVEIEFKNSASESTEVVNEPNPPLSE</sequence>
<dbReference type="GO" id="GO:0007059">
    <property type="term" value="P:chromosome segregation"/>
    <property type="evidence" value="ECO:0007669"/>
    <property type="project" value="UniProtKB-UniRule"/>
</dbReference>
<dbReference type="EC" id="5.6.2.2" evidence="7"/>
<dbReference type="Proteomes" id="UP000239007">
    <property type="component" value="Unassembled WGS sequence"/>
</dbReference>
<keyword evidence="5 7" id="KW-0472">Membrane</keyword>
<dbReference type="FunFam" id="1.10.268.10:FF:000001">
    <property type="entry name" value="DNA gyrase subunit A"/>
    <property type="match status" value="1"/>
</dbReference>
<comment type="caution">
    <text evidence="11">The sequence shown here is derived from an EMBL/GenBank/DDBJ whole genome shotgun (WGS) entry which is preliminary data.</text>
</comment>
<dbReference type="GO" id="GO:0009330">
    <property type="term" value="C:DNA topoisomerase type II (double strand cut, ATP-hydrolyzing) complex"/>
    <property type="evidence" value="ECO:0007669"/>
    <property type="project" value="TreeGrafter"/>
</dbReference>
<evidence type="ECO:0000256" key="2">
    <source>
        <dbReference type="ARBA" id="ARBA00022475"/>
    </source>
</evidence>
<dbReference type="InterPro" id="IPR005742">
    <property type="entry name" value="TopoIV_A_Gneg"/>
</dbReference>
<feature type="site" description="Interaction with DNA" evidence="7">
    <location>
        <position position="83"/>
    </location>
</feature>
<evidence type="ECO:0000256" key="8">
    <source>
        <dbReference type="PROSITE-ProRule" id="PRU01384"/>
    </source>
</evidence>
<dbReference type="AlphaFoldDB" id="A0A2S7UZM4"/>
<accession>A0A2S7UZM4</accession>
<dbReference type="InterPro" id="IPR035516">
    <property type="entry name" value="Gyrase/topoIV_suA_C"/>
</dbReference>
<protein>
    <recommendedName>
        <fullName evidence="7">DNA topoisomerase 4 subunit A</fullName>
        <ecNumber evidence="7">5.6.2.2</ecNumber>
    </recommendedName>
    <alternativeName>
        <fullName evidence="7">Topoisomerase IV subunit A</fullName>
    </alternativeName>
</protein>
<dbReference type="Pfam" id="PF00521">
    <property type="entry name" value="DNA_topoisoIV"/>
    <property type="match status" value="1"/>
</dbReference>
<feature type="site" description="Interaction with DNA" evidence="7">
    <location>
        <position position="85"/>
    </location>
</feature>
<dbReference type="InterPro" id="IPR002205">
    <property type="entry name" value="Topo_IIA_dom_A"/>
</dbReference>
<dbReference type="SMART" id="SM00434">
    <property type="entry name" value="TOP4c"/>
    <property type="match status" value="1"/>
</dbReference>
<evidence type="ECO:0000256" key="3">
    <source>
        <dbReference type="ARBA" id="ARBA00023029"/>
    </source>
</evidence>
<evidence type="ECO:0000256" key="7">
    <source>
        <dbReference type="HAMAP-Rule" id="MF_00936"/>
    </source>
</evidence>
<evidence type="ECO:0000256" key="4">
    <source>
        <dbReference type="ARBA" id="ARBA00023125"/>
    </source>
</evidence>
<dbReference type="GO" id="GO:0005524">
    <property type="term" value="F:ATP binding"/>
    <property type="evidence" value="ECO:0007669"/>
    <property type="project" value="InterPro"/>
</dbReference>
<evidence type="ECO:0000256" key="5">
    <source>
        <dbReference type="ARBA" id="ARBA00023136"/>
    </source>
</evidence>
<evidence type="ECO:0000256" key="6">
    <source>
        <dbReference type="ARBA" id="ARBA00023235"/>
    </source>
</evidence>
<dbReference type="Gene3D" id="3.30.1360.40">
    <property type="match status" value="1"/>
</dbReference>
<dbReference type="GO" id="GO:0019897">
    <property type="term" value="C:extrinsic component of plasma membrane"/>
    <property type="evidence" value="ECO:0007669"/>
    <property type="project" value="UniProtKB-UniRule"/>
</dbReference>
<dbReference type="InterPro" id="IPR013757">
    <property type="entry name" value="Topo_IIA_A_a_sf"/>
</dbReference>
<dbReference type="SUPFAM" id="SSF101904">
    <property type="entry name" value="GyrA/ParC C-terminal domain-like"/>
    <property type="match status" value="1"/>
</dbReference>
<comment type="catalytic activity">
    <reaction evidence="1 7 8">
        <text>ATP-dependent breakage, passage and rejoining of double-stranded DNA.</text>
        <dbReference type="EC" id="5.6.2.2"/>
    </reaction>
</comment>
<dbReference type="SUPFAM" id="SSF56719">
    <property type="entry name" value="Type II DNA topoisomerase"/>
    <property type="match status" value="1"/>
</dbReference>
<dbReference type="InterPro" id="IPR050220">
    <property type="entry name" value="Type_II_DNA_Topoisomerases"/>
</dbReference>
<dbReference type="EMBL" id="MSCH01000003">
    <property type="protein sequence ID" value="PQJ54731.1"/>
    <property type="molecule type" value="Genomic_DNA"/>
</dbReference>
<keyword evidence="3 7" id="KW-0799">Topoisomerase</keyword>
<dbReference type="GO" id="GO:0005737">
    <property type="term" value="C:cytoplasm"/>
    <property type="evidence" value="ECO:0007669"/>
    <property type="project" value="TreeGrafter"/>
</dbReference>
<dbReference type="RefSeq" id="WP_105053254.1">
    <property type="nucleotide sequence ID" value="NZ_BMYG01000001.1"/>
</dbReference>
<dbReference type="PANTHER" id="PTHR43493:SF1">
    <property type="entry name" value="DNA TOPOISOMERASE 4 SUBUNIT A"/>
    <property type="match status" value="1"/>
</dbReference>
<keyword evidence="2 7" id="KW-1003">Cell membrane</keyword>
<dbReference type="PROSITE" id="PS52040">
    <property type="entry name" value="TOPO_IIA"/>
    <property type="match status" value="1"/>
</dbReference>
<gene>
    <name evidence="7" type="primary">parC</name>
    <name evidence="11" type="ORF">BTO11_14450</name>
</gene>
<dbReference type="NCBIfam" id="TIGR01062">
    <property type="entry name" value="parC_Gneg"/>
    <property type="match status" value="1"/>
</dbReference>
<evidence type="ECO:0000259" key="10">
    <source>
        <dbReference type="PROSITE" id="PS52040"/>
    </source>
</evidence>
<comment type="similarity">
    <text evidence="7">Belongs to the type II topoisomerase GyrA/ParC subunit family. ParC type 1 subfamily.</text>
</comment>
<dbReference type="Gene3D" id="3.90.199.10">
    <property type="entry name" value="Topoisomerase II, domain 5"/>
    <property type="match status" value="1"/>
</dbReference>
<organism evidence="11 12">
    <name type="scientific">Psychrosphaera saromensis</name>
    <dbReference type="NCBI Taxonomy" id="716813"/>
    <lineage>
        <taxon>Bacteria</taxon>
        <taxon>Pseudomonadati</taxon>
        <taxon>Pseudomonadota</taxon>
        <taxon>Gammaproteobacteria</taxon>
        <taxon>Alteromonadales</taxon>
        <taxon>Pseudoalteromonadaceae</taxon>
        <taxon>Psychrosphaera</taxon>
    </lineage>
</organism>
<dbReference type="GO" id="GO:0005694">
    <property type="term" value="C:chromosome"/>
    <property type="evidence" value="ECO:0007669"/>
    <property type="project" value="InterPro"/>
</dbReference>
<proteinExistence type="inferred from homology"/>
<feature type="active site" description="O-(5'-phospho-DNA)-tyrosine intermediate" evidence="7 8">
    <location>
        <position position="128"/>
    </location>
</feature>
<feature type="domain" description="Topo IIA-type catalytic" evidence="10">
    <location>
        <begin position="39"/>
        <end position="502"/>
    </location>
</feature>
<feature type="coiled-coil region" evidence="9">
    <location>
        <begin position="434"/>
        <end position="461"/>
    </location>
</feature>
<comment type="subcellular location">
    <subcellularLocation>
        <location evidence="7">Cell membrane</location>
        <topology evidence="7">Peripheral membrane protein</topology>
    </subcellularLocation>
</comment>
<dbReference type="GO" id="GO:0003677">
    <property type="term" value="F:DNA binding"/>
    <property type="evidence" value="ECO:0007669"/>
    <property type="project" value="UniProtKB-UniRule"/>
</dbReference>
<dbReference type="GO" id="GO:0003918">
    <property type="term" value="F:DNA topoisomerase type II (double strand cut, ATP-hydrolyzing) activity"/>
    <property type="evidence" value="ECO:0007669"/>
    <property type="project" value="UniProtKB-UniRule"/>
</dbReference>
<dbReference type="OrthoDB" id="9806486at2"/>
<comment type="subunit">
    <text evidence="7">Heterotetramer composed of ParC and ParE.</text>
</comment>
<dbReference type="InterPro" id="IPR013758">
    <property type="entry name" value="Topo_IIA_A/C_ab"/>
</dbReference>
<keyword evidence="9" id="KW-0175">Coiled coil</keyword>
<evidence type="ECO:0000313" key="12">
    <source>
        <dbReference type="Proteomes" id="UP000239007"/>
    </source>
</evidence>
<dbReference type="InterPro" id="IPR013760">
    <property type="entry name" value="Topo_IIA-like_dom_sf"/>
</dbReference>
<keyword evidence="12" id="KW-1185">Reference proteome</keyword>
<feature type="site" description="Interaction with DNA" evidence="7">
    <location>
        <position position="47"/>
    </location>
</feature>
<dbReference type="Gene3D" id="2.120.10.90">
    <property type="entry name" value="DNA gyrase/topoisomerase IV, subunit A, C-terminal"/>
    <property type="match status" value="1"/>
</dbReference>
<reference evidence="11 12" key="1">
    <citation type="submission" date="2016-12" db="EMBL/GenBank/DDBJ databases">
        <title>Diversity of luminous bacteria.</title>
        <authorList>
            <person name="Yoshizawa S."/>
            <person name="Kogure K."/>
        </authorList>
    </citation>
    <scope>NUCLEOTIDE SEQUENCE [LARGE SCALE GENOMIC DNA]</scope>
    <source>
        <strain evidence="11 12">SA4-48</strain>
    </source>
</reference>
<evidence type="ECO:0000256" key="9">
    <source>
        <dbReference type="SAM" id="Coils"/>
    </source>
</evidence>
<keyword evidence="4 7" id="KW-0238">DNA-binding</keyword>
<dbReference type="HAMAP" id="MF_00936">
    <property type="entry name" value="ParC_type1"/>
    <property type="match status" value="1"/>
</dbReference>
<evidence type="ECO:0000256" key="1">
    <source>
        <dbReference type="ARBA" id="ARBA00000185"/>
    </source>
</evidence>
<dbReference type="GO" id="GO:0006265">
    <property type="term" value="P:DNA topological change"/>
    <property type="evidence" value="ECO:0007669"/>
    <property type="project" value="UniProtKB-UniRule"/>
</dbReference>